<dbReference type="InterPro" id="IPR019999">
    <property type="entry name" value="Anth_synth_I-like"/>
</dbReference>
<dbReference type="GO" id="GO:0000162">
    <property type="term" value="P:L-tryptophan biosynthetic process"/>
    <property type="evidence" value="ECO:0007669"/>
    <property type="project" value="TreeGrafter"/>
</dbReference>
<accession>A0A0R1PZ37</accession>
<feature type="domain" description="Chorismate-utilising enzyme C-terminal" evidence="9">
    <location>
        <begin position="218"/>
        <end position="470"/>
    </location>
</feature>
<dbReference type="InterPro" id="IPR005801">
    <property type="entry name" value="ADC_synthase"/>
</dbReference>
<dbReference type="InterPro" id="IPR006805">
    <property type="entry name" value="Anth_synth_I_N"/>
</dbReference>
<dbReference type="PATRIC" id="fig|1423812.3.peg.2711"/>
<keyword evidence="5" id="KW-0460">Magnesium</keyword>
<name>A0A0R1PZ37_9LACO</name>
<comment type="subunit">
    <text evidence="2">Heterotetramer consisting of two non-identical subunits: a beta subunit (TrpG) and a large alpha subunit (TrpE).</text>
</comment>
<dbReference type="PANTHER" id="PTHR11236:SF48">
    <property type="entry name" value="ISOCHORISMATE SYNTHASE MENF"/>
    <property type="match status" value="1"/>
</dbReference>
<comment type="caution">
    <text evidence="11">The sequence shown here is derived from an EMBL/GenBank/DDBJ whole genome shotgun (WGS) entry which is preliminary data.</text>
</comment>
<feature type="domain" description="Anthranilate synthase component I N-terminal" evidence="10">
    <location>
        <begin position="39"/>
        <end position="165"/>
    </location>
</feature>
<gene>
    <name evidence="11" type="ORF">FD20_GL002553</name>
</gene>
<dbReference type="STRING" id="1423812.FD20_GL002553"/>
<dbReference type="Proteomes" id="UP000051155">
    <property type="component" value="Unassembled WGS sequence"/>
</dbReference>
<dbReference type="Pfam" id="PF00425">
    <property type="entry name" value="Chorismate_bind"/>
    <property type="match status" value="1"/>
</dbReference>
<evidence type="ECO:0000256" key="8">
    <source>
        <dbReference type="ARBA" id="ARBA00047683"/>
    </source>
</evidence>
<evidence type="ECO:0000256" key="5">
    <source>
        <dbReference type="ARBA" id="ARBA00022842"/>
    </source>
</evidence>
<dbReference type="OrthoDB" id="9803598at2"/>
<dbReference type="Gene3D" id="3.60.120.10">
    <property type="entry name" value="Anthranilate synthase"/>
    <property type="match status" value="1"/>
</dbReference>
<evidence type="ECO:0000313" key="11">
    <source>
        <dbReference type="EMBL" id="KRL37713.1"/>
    </source>
</evidence>
<dbReference type="PRINTS" id="PR00095">
    <property type="entry name" value="ANTSNTHASEI"/>
</dbReference>
<dbReference type="GO" id="GO:0046872">
    <property type="term" value="F:metal ion binding"/>
    <property type="evidence" value="ECO:0007669"/>
    <property type="project" value="UniProtKB-KW"/>
</dbReference>
<evidence type="ECO:0000259" key="9">
    <source>
        <dbReference type="Pfam" id="PF00425"/>
    </source>
</evidence>
<comment type="function">
    <text evidence="7">Part of a heterotetrameric complex that catalyzes the two-step biosynthesis of anthranilate, an intermediate in the biosynthesis of L-tryptophan. In the first step, the glutamine-binding beta subunit (TrpG) of anthranilate synthase (AS) provides the glutamine amidotransferase activity which generates ammonia as a substrate that, along with chorismate, is used in the second step, catalyzed by the large alpha subunit of AS (TrpE) to produce anthranilate. In the absence of TrpG, TrpE can synthesize anthranilate directly from chorismate and high concentrations of ammonia.</text>
</comment>
<dbReference type="AlphaFoldDB" id="A0A0R1PZ37"/>
<dbReference type="RefSeq" id="WP_057736725.1">
    <property type="nucleotide sequence ID" value="NZ_AZEG01000009.1"/>
</dbReference>
<reference evidence="11 12" key="1">
    <citation type="journal article" date="2015" name="Genome Announc.">
        <title>Expanding the biotechnology potential of lactobacilli through comparative genomics of 213 strains and associated genera.</title>
        <authorList>
            <person name="Sun Z."/>
            <person name="Harris H.M."/>
            <person name="McCann A."/>
            <person name="Guo C."/>
            <person name="Argimon S."/>
            <person name="Zhang W."/>
            <person name="Yang X."/>
            <person name="Jeffery I.B."/>
            <person name="Cooney J.C."/>
            <person name="Kagawa T.F."/>
            <person name="Liu W."/>
            <person name="Song Y."/>
            <person name="Salvetti E."/>
            <person name="Wrobel A."/>
            <person name="Rasinkangas P."/>
            <person name="Parkhill J."/>
            <person name="Rea M.C."/>
            <person name="O'Sullivan O."/>
            <person name="Ritari J."/>
            <person name="Douillard F.P."/>
            <person name="Paul Ross R."/>
            <person name="Yang R."/>
            <person name="Briner A.E."/>
            <person name="Felis G.E."/>
            <person name="de Vos W.M."/>
            <person name="Barrangou R."/>
            <person name="Klaenhammer T.R."/>
            <person name="Caufield P.W."/>
            <person name="Cui Y."/>
            <person name="Zhang H."/>
            <person name="O'Toole P.W."/>
        </authorList>
    </citation>
    <scope>NUCLEOTIDE SEQUENCE [LARGE SCALE GENOMIC DNA]</scope>
    <source>
        <strain evidence="11 12">DSM 19971</strain>
    </source>
</reference>
<dbReference type="Pfam" id="PF04715">
    <property type="entry name" value="Anth_synt_I_N"/>
    <property type="match status" value="1"/>
</dbReference>
<evidence type="ECO:0000256" key="3">
    <source>
        <dbReference type="ARBA" id="ARBA00020653"/>
    </source>
</evidence>
<comment type="cofactor">
    <cofactor evidence="1">
        <name>Mg(2+)</name>
        <dbReference type="ChEBI" id="CHEBI:18420"/>
    </cofactor>
</comment>
<evidence type="ECO:0000256" key="6">
    <source>
        <dbReference type="ARBA" id="ARBA00023239"/>
    </source>
</evidence>
<protein>
    <recommendedName>
        <fullName evidence="3">Anthranilate synthase component 1</fullName>
    </recommendedName>
</protein>
<dbReference type="InterPro" id="IPR015890">
    <property type="entry name" value="Chorismate_C"/>
</dbReference>
<dbReference type="EMBL" id="AZEG01000009">
    <property type="protein sequence ID" value="KRL37713.1"/>
    <property type="molecule type" value="Genomic_DNA"/>
</dbReference>
<dbReference type="SUPFAM" id="SSF56322">
    <property type="entry name" value="ADC synthase"/>
    <property type="match status" value="1"/>
</dbReference>
<evidence type="ECO:0000259" key="10">
    <source>
        <dbReference type="Pfam" id="PF04715"/>
    </source>
</evidence>
<comment type="catalytic activity">
    <reaction evidence="8">
        <text>chorismate + L-glutamine = anthranilate + pyruvate + L-glutamate + H(+)</text>
        <dbReference type="Rhea" id="RHEA:21732"/>
        <dbReference type="ChEBI" id="CHEBI:15361"/>
        <dbReference type="ChEBI" id="CHEBI:15378"/>
        <dbReference type="ChEBI" id="CHEBI:16567"/>
        <dbReference type="ChEBI" id="CHEBI:29748"/>
        <dbReference type="ChEBI" id="CHEBI:29985"/>
        <dbReference type="ChEBI" id="CHEBI:58359"/>
        <dbReference type="EC" id="4.1.3.27"/>
    </reaction>
</comment>
<keyword evidence="12" id="KW-1185">Reference proteome</keyword>
<dbReference type="GO" id="GO:0004049">
    <property type="term" value="F:anthranilate synthase activity"/>
    <property type="evidence" value="ECO:0007669"/>
    <property type="project" value="UniProtKB-EC"/>
</dbReference>
<proteinExistence type="predicted"/>
<evidence type="ECO:0000256" key="2">
    <source>
        <dbReference type="ARBA" id="ARBA00011575"/>
    </source>
</evidence>
<evidence type="ECO:0000256" key="7">
    <source>
        <dbReference type="ARBA" id="ARBA00025634"/>
    </source>
</evidence>
<sequence>MTQNIESITPLAETYPCIPISISFEIKNLNVFKLTQICDQLGDCFQLTIADHKKEKYSYFALEPQASITVLDGSISVQTGHNEQIIKQDPHTYIEKLLLKHQQPKIQGLPPFTGGLVGYFSYEYTKYYLKKITFNHANPDNLKDAGLLLCNFVIAYRHSDHRLFLIQSIASQNLRKNYMQADKKLHLIKQKILALLNQELEKPNLVQLSPFKLQHSIKDFSTGIAKTQLHIKNGDIFQLIYSNPHSCHAKGSLIPVAQQLAQSDPSPYNFYFHQNNFQIAGASPETLVTKFSEQLVTYPLAGTRRRGKTPAEDEKFAHELQNDPKELSEHNMLVDLGRNDLGQVSQFGSVHVTAHAQLERYSKIMHLASTIKSVAASDKSVLDILEAVFPAGTLSGAPKIRAIQLIDELERTKRGVYGGCFGYLCFNGDMDVCIGIRMVHKTSDKAVIHTGAGIVADSIPKHEYQECLNKARAVDLAFNKVTGGKNNGTLN</sequence>
<evidence type="ECO:0000313" key="12">
    <source>
        <dbReference type="Proteomes" id="UP000051155"/>
    </source>
</evidence>
<organism evidence="11 12">
    <name type="scientific">Liquorilactobacillus uvarum DSM 19971</name>
    <dbReference type="NCBI Taxonomy" id="1423812"/>
    <lineage>
        <taxon>Bacteria</taxon>
        <taxon>Bacillati</taxon>
        <taxon>Bacillota</taxon>
        <taxon>Bacilli</taxon>
        <taxon>Lactobacillales</taxon>
        <taxon>Lactobacillaceae</taxon>
        <taxon>Liquorilactobacillus</taxon>
    </lineage>
</organism>
<dbReference type="PANTHER" id="PTHR11236">
    <property type="entry name" value="AMINOBENZOATE/ANTHRANILATE SYNTHASE"/>
    <property type="match status" value="1"/>
</dbReference>
<keyword evidence="4" id="KW-0479">Metal-binding</keyword>
<evidence type="ECO:0000256" key="1">
    <source>
        <dbReference type="ARBA" id="ARBA00001946"/>
    </source>
</evidence>
<evidence type="ECO:0000256" key="4">
    <source>
        <dbReference type="ARBA" id="ARBA00022723"/>
    </source>
</evidence>
<keyword evidence="6" id="KW-0456">Lyase</keyword>